<evidence type="ECO:0000313" key="2">
    <source>
        <dbReference type="EMBL" id="MBD2194706.1"/>
    </source>
</evidence>
<reference evidence="2 3" key="1">
    <citation type="journal article" date="2020" name="ISME J.">
        <title>Comparative genomics reveals insights into cyanobacterial evolution and habitat adaptation.</title>
        <authorList>
            <person name="Chen M.Y."/>
            <person name="Teng W.K."/>
            <person name="Zhao L."/>
            <person name="Hu C.X."/>
            <person name="Zhou Y.K."/>
            <person name="Han B.P."/>
            <person name="Song L.R."/>
            <person name="Shu W.S."/>
        </authorList>
    </citation>
    <scope>NUCLEOTIDE SEQUENCE [LARGE SCALE GENOMIC DNA]</scope>
    <source>
        <strain evidence="2 3">FACHB-288</strain>
    </source>
</reference>
<name>A0ABR8A423_9CYAN</name>
<feature type="domain" description="Peptidase S74" evidence="1">
    <location>
        <begin position="70"/>
        <end position="164"/>
    </location>
</feature>
<dbReference type="Proteomes" id="UP000658514">
    <property type="component" value="Unassembled WGS sequence"/>
</dbReference>
<dbReference type="PROSITE" id="PS51688">
    <property type="entry name" value="ICA"/>
    <property type="match status" value="1"/>
</dbReference>
<dbReference type="EMBL" id="JACJQH010000005">
    <property type="protein sequence ID" value="MBD2194706.1"/>
    <property type="molecule type" value="Genomic_DNA"/>
</dbReference>
<protein>
    <submittedName>
        <fullName evidence="2">Tail fiber domain-containing protein</fullName>
    </submittedName>
</protein>
<dbReference type="Pfam" id="PF13884">
    <property type="entry name" value="Peptidase_S74"/>
    <property type="match status" value="1"/>
</dbReference>
<proteinExistence type="predicted"/>
<sequence length="176" mass="19371">MYNDDQNPVPTVSLIEELTDDELANCVGGTGYINPAEQEIPGNHGTLNALGLQDNLHLYLDPDGSKRFLSDRYVKEVVADVDVQAILLGIANLPITSWKYKNQDETIRHIGPMAQDFAAIFNCGESDRFINSVDANGVALAAIQALYQKIQGQDLQINSLSQQISEIKQNLLIKSQ</sequence>
<evidence type="ECO:0000313" key="3">
    <source>
        <dbReference type="Proteomes" id="UP000658514"/>
    </source>
</evidence>
<gene>
    <name evidence="2" type="ORF">H6G24_04250</name>
</gene>
<comment type="caution">
    <text evidence="2">The sequence shown here is derived from an EMBL/GenBank/DDBJ whole genome shotgun (WGS) entry which is preliminary data.</text>
</comment>
<accession>A0ABR8A423</accession>
<evidence type="ECO:0000259" key="1">
    <source>
        <dbReference type="PROSITE" id="PS51688"/>
    </source>
</evidence>
<keyword evidence="3" id="KW-1185">Reference proteome</keyword>
<dbReference type="InterPro" id="IPR030392">
    <property type="entry name" value="S74_ICA"/>
</dbReference>
<dbReference type="RefSeq" id="WP_190542005.1">
    <property type="nucleotide sequence ID" value="NZ_CAWPNO010000084.1"/>
</dbReference>
<organism evidence="2 3">
    <name type="scientific">Calothrix parietina FACHB-288</name>
    <dbReference type="NCBI Taxonomy" id="2692896"/>
    <lineage>
        <taxon>Bacteria</taxon>
        <taxon>Bacillati</taxon>
        <taxon>Cyanobacteriota</taxon>
        <taxon>Cyanophyceae</taxon>
        <taxon>Nostocales</taxon>
        <taxon>Calotrichaceae</taxon>
        <taxon>Calothrix</taxon>
    </lineage>
</organism>